<dbReference type="PROSITE" id="PS00903">
    <property type="entry name" value="CYT_DCMP_DEAMINASES_1"/>
    <property type="match status" value="1"/>
</dbReference>
<dbReference type="Pfam" id="PF00383">
    <property type="entry name" value="dCMP_cyt_deam_1"/>
    <property type="match status" value="1"/>
</dbReference>
<feature type="domain" description="CMP/dCMP-type deaminase" evidence="3">
    <location>
        <begin position="173"/>
        <end position="300"/>
    </location>
</feature>
<keyword evidence="1" id="KW-0479">Metal-binding</keyword>
<sequence length="303" mass="34317">MPQHITVVSYDPVWNLKFKDEKQKIEAILKNDCFGVFHIGSTSVKSLDAKPIIDILVVVRDLSLVDAKQTEFENLGYEYLGEFGIKGRRYLRKGGDERTHQIHVFKHDNLDEIIRHLAFRDYLRTHKDVCTEYAKLKKDLADKFPYDINGYCDGKDNFVKEHEQKALAWYDSSWDRLYFAARSIQTKRDASPFIVAGPVAAALMTVKGNIYTGVCIDTACSLGMCAERNAISTMITNGESEITKILALKADGEIIMPCGSCRELMMQLSKDSPNIEVLIDYESRAAVALGTLIPNWWGKDQFS</sequence>
<evidence type="ECO:0000313" key="4">
    <source>
        <dbReference type="EMBL" id="EFY07732.1"/>
    </source>
</evidence>
<keyword evidence="2" id="KW-0862">Zinc</keyword>
<evidence type="ECO:0000256" key="1">
    <source>
        <dbReference type="ARBA" id="ARBA00022723"/>
    </source>
</evidence>
<dbReference type="Pfam" id="PF04229">
    <property type="entry name" value="GrpB"/>
    <property type="match status" value="1"/>
</dbReference>
<dbReference type="HOGENOM" id="CLU_929959_0_0_6"/>
<dbReference type="Gene3D" id="3.40.140.10">
    <property type="entry name" value="Cytidine Deaminase, domain 2"/>
    <property type="match status" value="1"/>
</dbReference>
<dbReference type="CDD" id="cd01283">
    <property type="entry name" value="cytidine_deaminase"/>
    <property type="match status" value="1"/>
</dbReference>
<dbReference type="SUPFAM" id="SSF81301">
    <property type="entry name" value="Nucleotidyltransferase"/>
    <property type="match status" value="1"/>
</dbReference>
<dbReference type="Gene3D" id="3.30.460.10">
    <property type="entry name" value="Beta Polymerase, domain 2"/>
    <property type="match status" value="1"/>
</dbReference>
<comment type="caution">
    <text evidence="4">The sequence shown here is derived from an EMBL/GenBank/DDBJ whole genome shotgun (WGS) entry which is preliminary data.</text>
</comment>
<proteinExistence type="predicted"/>
<dbReference type="STRING" id="762983.HMPREF9444_00419"/>
<dbReference type="PANTHER" id="PTHR34822">
    <property type="entry name" value="GRPB DOMAIN PROTEIN (AFU_ORTHOLOGUE AFUA_1G01530)"/>
    <property type="match status" value="1"/>
</dbReference>
<dbReference type="RefSeq" id="WP_009142642.1">
    <property type="nucleotide sequence ID" value="NZ_GL830956.1"/>
</dbReference>
<dbReference type="OrthoDB" id="9799092at2"/>
<name>E8LIA4_SUCHY</name>
<dbReference type="GO" id="GO:0008270">
    <property type="term" value="F:zinc ion binding"/>
    <property type="evidence" value="ECO:0007669"/>
    <property type="project" value="InterPro"/>
</dbReference>
<dbReference type="GO" id="GO:0016787">
    <property type="term" value="F:hydrolase activity"/>
    <property type="evidence" value="ECO:0007669"/>
    <property type="project" value="InterPro"/>
</dbReference>
<reference evidence="4 5" key="1">
    <citation type="submission" date="2011-01" db="EMBL/GenBank/DDBJ databases">
        <authorList>
            <person name="Weinstock G."/>
            <person name="Sodergren E."/>
            <person name="Clifton S."/>
            <person name="Fulton L."/>
            <person name="Fulton B."/>
            <person name="Courtney L."/>
            <person name="Fronick C."/>
            <person name="Harrison M."/>
            <person name="Strong C."/>
            <person name="Farmer C."/>
            <person name="Delahaunty K."/>
            <person name="Markovic C."/>
            <person name="Hall O."/>
            <person name="Minx P."/>
            <person name="Tomlinson C."/>
            <person name="Mitreva M."/>
            <person name="Hou S."/>
            <person name="Chen J."/>
            <person name="Wollam A."/>
            <person name="Pepin K.H."/>
            <person name="Johnson M."/>
            <person name="Bhonagiri V."/>
            <person name="Zhang X."/>
            <person name="Suruliraj S."/>
            <person name="Warren W."/>
            <person name="Chinwalla A."/>
            <person name="Mardis E.R."/>
            <person name="Wilson R.K."/>
        </authorList>
    </citation>
    <scope>NUCLEOTIDE SEQUENCE [LARGE SCALE GENOMIC DNA]</scope>
    <source>
        <strain evidence="5">DSM 22608 / JCM 16073 / KCTC 15190 / YIT 12066</strain>
    </source>
</reference>
<dbReference type="InterPro" id="IPR007344">
    <property type="entry name" value="GrpB/CoaE"/>
</dbReference>
<dbReference type="InterPro" id="IPR002125">
    <property type="entry name" value="CMP_dCMP_dom"/>
</dbReference>
<dbReference type="AlphaFoldDB" id="E8LIA4"/>
<gene>
    <name evidence="4" type="ORF">HMPREF9444_00419</name>
</gene>
<protein>
    <submittedName>
        <fullName evidence="4">Cytidine and deoxycytidylate deaminase zinc-binding region</fullName>
    </submittedName>
</protein>
<dbReference type="InterPro" id="IPR016192">
    <property type="entry name" value="APOBEC/CMP_deaminase_Zn-bd"/>
</dbReference>
<organism evidence="4 5">
    <name type="scientific">Succinatimonas hippei (strain DSM 22608 / JCM 16073 / KCTC 15190 / YIT 12066)</name>
    <dbReference type="NCBI Taxonomy" id="762983"/>
    <lineage>
        <taxon>Bacteria</taxon>
        <taxon>Pseudomonadati</taxon>
        <taxon>Pseudomonadota</taxon>
        <taxon>Gammaproteobacteria</taxon>
        <taxon>Aeromonadales</taxon>
        <taxon>Succinivibrionaceae</taxon>
        <taxon>Succinatimonas</taxon>
    </lineage>
</organism>
<evidence type="ECO:0000256" key="2">
    <source>
        <dbReference type="ARBA" id="ARBA00022833"/>
    </source>
</evidence>
<dbReference type="eggNOG" id="COG2320">
    <property type="taxonomic scope" value="Bacteria"/>
</dbReference>
<dbReference type="PROSITE" id="PS51747">
    <property type="entry name" value="CYT_DCMP_DEAMINASES_2"/>
    <property type="match status" value="1"/>
</dbReference>
<dbReference type="EMBL" id="AEVO01000018">
    <property type="protein sequence ID" value="EFY07732.1"/>
    <property type="molecule type" value="Genomic_DNA"/>
</dbReference>
<dbReference type="Proteomes" id="UP000018458">
    <property type="component" value="Unassembled WGS sequence"/>
</dbReference>
<evidence type="ECO:0000313" key="5">
    <source>
        <dbReference type="Proteomes" id="UP000018458"/>
    </source>
</evidence>
<dbReference type="SUPFAM" id="SSF53927">
    <property type="entry name" value="Cytidine deaminase-like"/>
    <property type="match status" value="1"/>
</dbReference>
<dbReference type="InterPro" id="IPR043519">
    <property type="entry name" value="NT_sf"/>
</dbReference>
<dbReference type="PANTHER" id="PTHR34822:SF1">
    <property type="entry name" value="GRPB FAMILY PROTEIN"/>
    <property type="match status" value="1"/>
</dbReference>
<evidence type="ECO:0000259" key="3">
    <source>
        <dbReference type="PROSITE" id="PS51747"/>
    </source>
</evidence>
<keyword evidence="5" id="KW-1185">Reference proteome</keyword>
<dbReference type="InterPro" id="IPR016193">
    <property type="entry name" value="Cytidine_deaminase-like"/>
</dbReference>
<accession>E8LIA4</accession>
<dbReference type="eggNOG" id="COG0295">
    <property type="taxonomic scope" value="Bacteria"/>
</dbReference>